<organism evidence="1 2">
    <name type="scientific">Hibiscus sabdariffa</name>
    <name type="common">roselle</name>
    <dbReference type="NCBI Taxonomy" id="183260"/>
    <lineage>
        <taxon>Eukaryota</taxon>
        <taxon>Viridiplantae</taxon>
        <taxon>Streptophyta</taxon>
        <taxon>Embryophyta</taxon>
        <taxon>Tracheophyta</taxon>
        <taxon>Spermatophyta</taxon>
        <taxon>Magnoliopsida</taxon>
        <taxon>eudicotyledons</taxon>
        <taxon>Gunneridae</taxon>
        <taxon>Pentapetalae</taxon>
        <taxon>rosids</taxon>
        <taxon>malvids</taxon>
        <taxon>Malvales</taxon>
        <taxon>Malvaceae</taxon>
        <taxon>Malvoideae</taxon>
        <taxon>Hibiscus</taxon>
    </lineage>
</organism>
<name>A0ABR2D5U2_9ROSI</name>
<keyword evidence="2" id="KW-1185">Reference proteome</keyword>
<evidence type="ECO:0000313" key="2">
    <source>
        <dbReference type="Proteomes" id="UP001472677"/>
    </source>
</evidence>
<accession>A0ABR2D5U2</accession>
<proteinExistence type="predicted"/>
<evidence type="ECO:0000313" key="1">
    <source>
        <dbReference type="EMBL" id="KAK8530700.1"/>
    </source>
</evidence>
<dbReference type="EMBL" id="JBBPBM010000035">
    <property type="protein sequence ID" value="KAK8530700.1"/>
    <property type="molecule type" value="Genomic_DNA"/>
</dbReference>
<dbReference type="Proteomes" id="UP001472677">
    <property type="component" value="Unassembled WGS sequence"/>
</dbReference>
<sequence>MALGEIKIPNPGSFDLHSSLFHSQFPVVACSVVVSMLWTPPPERHRQSSHVILVESRKIDGHKVGVARGFYVPLSSFRKFSDGTRRVPRL</sequence>
<gene>
    <name evidence="1" type="ORF">V6N12_013204</name>
</gene>
<reference evidence="1 2" key="1">
    <citation type="journal article" date="2024" name="G3 (Bethesda)">
        <title>Genome assembly of Hibiscus sabdariffa L. provides insights into metabolisms of medicinal natural products.</title>
        <authorList>
            <person name="Kim T."/>
        </authorList>
    </citation>
    <scope>NUCLEOTIDE SEQUENCE [LARGE SCALE GENOMIC DNA]</scope>
    <source>
        <strain evidence="1">TK-2024</strain>
        <tissue evidence="1">Old leaves</tissue>
    </source>
</reference>
<comment type="caution">
    <text evidence="1">The sequence shown here is derived from an EMBL/GenBank/DDBJ whole genome shotgun (WGS) entry which is preliminary data.</text>
</comment>
<protein>
    <submittedName>
        <fullName evidence="1">Uncharacterized protein</fullName>
    </submittedName>
</protein>